<accession>A0A448WEG7</accession>
<dbReference type="InterPro" id="IPR003961">
    <property type="entry name" value="FN3_dom"/>
</dbReference>
<dbReference type="SUPFAM" id="SSF48726">
    <property type="entry name" value="Immunoglobulin"/>
    <property type="match status" value="2"/>
</dbReference>
<dbReference type="SUPFAM" id="SSF49265">
    <property type="entry name" value="Fibronectin type III"/>
    <property type="match status" value="1"/>
</dbReference>
<evidence type="ECO:0000313" key="3">
    <source>
        <dbReference type="EMBL" id="VEL09741.1"/>
    </source>
</evidence>
<sequence length="363" mass="40767">MSSPIYLHIFIFPETLGIPLEFVQPLQDYCITELVTEPFTLSCQLSRAPRTPIIWTKDKRLLLPDGGDSKRVHIEEDMKGTVHRIIFDKIVETDLGVYSIQAEKVLSTARLDMRRSICLHLVSYANKMREIHFSHVFLILFLVAPTLLTTDLSSEIVMVAGTSNVIDVPFLASPKSKVTWTCGRPGDIVPSQKPRFKIDTGSGSTSLALVKVRLEDEGVYQVCIANELGDCILRLNLKVLDRPSAPRQPEAKDNTSESLILTWLPPESPGVLLSPELEPEVLEYLVECREVSSKVWREIGRTHGDLTIPVTGLEPNQNYLFRVAAMNQRGRSEFVETKPISTKLHYGRLTCNALVIFTLINSQ</sequence>
<dbReference type="Pfam" id="PF00041">
    <property type="entry name" value="fn3"/>
    <property type="match status" value="1"/>
</dbReference>
<dbReference type="InterPro" id="IPR013783">
    <property type="entry name" value="Ig-like_fold"/>
</dbReference>
<dbReference type="InterPro" id="IPR013098">
    <property type="entry name" value="Ig_I-set"/>
</dbReference>
<dbReference type="EMBL" id="CAAALY010007135">
    <property type="protein sequence ID" value="VEL09741.1"/>
    <property type="molecule type" value="Genomic_DNA"/>
</dbReference>
<evidence type="ECO:0000313" key="4">
    <source>
        <dbReference type="Proteomes" id="UP000784294"/>
    </source>
</evidence>
<dbReference type="Pfam" id="PF07679">
    <property type="entry name" value="I-set"/>
    <property type="match status" value="1"/>
</dbReference>
<keyword evidence="4" id="KW-1185">Reference proteome</keyword>
<dbReference type="PANTHER" id="PTHR14340:SF9">
    <property type="entry name" value="FIBRONECTIN TYPE-III DOMAIN-CONTAINING PROTEIN"/>
    <property type="match status" value="1"/>
</dbReference>
<name>A0A448WEG7_9PLAT</name>
<dbReference type="Gene3D" id="2.60.40.10">
    <property type="entry name" value="Immunoglobulins"/>
    <property type="match status" value="3"/>
</dbReference>
<feature type="domain" description="Fibronectin type-III" evidence="2">
    <location>
        <begin position="245"/>
        <end position="345"/>
    </location>
</feature>
<reference evidence="3" key="1">
    <citation type="submission" date="2018-11" db="EMBL/GenBank/DDBJ databases">
        <authorList>
            <consortium name="Pathogen Informatics"/>
        </authorList>
    </citation>
    <scope>NUCLEOTIDE SEQUENCE</scope>
</reference>
<dbReference type="Proteomes" id="UP000784294">
    <property type="component" value="Unassembled WGS sequence"/>
</dbReference>
<evidence type="ECO:0000259" key="2">
    <source>
        <dbReference type="PROSITE" id="PS50853"/>
    </source>
</evidence>
<organism evidence="3 4">
    <name type="scientific">Protopolystoma xenopodis</name>
    <dbReference type="NCBI Taxonomy" id="117903"/>
    <lineage>
        <taxon>Eukaryota</taxon>
        <taxon>Metazoa</taxon>
        <taxon>Spiralia</taxon>
        <taxon>Lophotrochozoa</taxon>
        <taxon>Platyhelminthes</taxon>
        <taxon>Monogenea</taxon>
        <taxon>Polyopisthocotylea</taxon>
        <taxon>Polystomatidea</taxon>
        <taxon>Polystomatidae</taxon>
        <taxon>Protopolystoma</taxon>
    </lineage>
</organism>
<dbReference type="InterPro" id="IPR036116">
    <property type="entry name" value="FN3_sf"/>
</dbReference>
<protein>
    <recommendedName>
        <fullName evidence="2">Fibronectin type-III domain-containing protein</fullName>
    </recommendedName>
</protein>
<gene>
    <name evidence="3" type="ORF">PXEA_LOCUS3181</name>
</gene>
<comment type="caution">
    <text evidence="3">The sequence shown here is derived from an EMBL/GenBank/DDBJ whole genome shotgun (WGS) entry which is preliminary data.</text>
</comment>
<dbReference type="CDD" id="cd00063">
    <property type="entry name" value="FN3"/>
    <property type="match status" value="1"/>
</dbReference>
<dbReference type="PROSITE" id="PS50853">
    <property type="entry name" value="FN3"/>
    <property type="match status" value="1"/>
</dbReference>
<keyword evidence="1" id="KW-0393">Immunoglobulin domain</keyword>
<dbReference type="PANTHER" id="PTHR14340">
    <property type="entry name" value="MICROFIBRIL-ASSOCIATED GLYCOPROTEIN 3"/>
    <property type="match status" value="1"/>
</dbReference>
<evidence type="ECO:0000256" key="1">
    <source>
        <dbReference type="ARBA" id="ARBA00023319"/>
    </source>
</evidence>
<dbReference type="AlphaFoldDB" id="A0A448WEG7"/>
<proteinExistence type="predicted"/>
<dbReference type="SMART" id="SM00060">
    <property type="entry name" value="FN3"/>
    <property type="match status" value="1"/>
</dbReference>
<dbReference type="InterPro" id="IPR036179">
    <property type="entry name" value="Ig-like_dom_sf"/>
</dbReference>
<dbReference type="OrthoDB" id="504170at2759"/>